<organism evidence="2 3">
    <name type="scientific">Enterospora canceri</name>
    <dbReference type="NCBI Taxonomy" id="1081671"/>
    <lineage>
        <taxon>Eukaryota</taxon>
        <taxon>Fungi</taxon>
        <taxon>Fungi incertae sedis</taxon>
        <taxon>Microsporidia</taxon>
        <taxon>Enterocytozoonidae</taxon>
        <taxon>Enterospora</taxon>
    </lineage>
</organism>
<evidence type="ECO:0000313" key="3">
    <source>
        <dbReference type="Proteomes" id="UP000192639"/>
    </source>
</evidence>
<sequence length="61" mass="7368">MKMVKLIHRQLVLKKVGVEKRNQRKRDISQKKIQTKKKVHLLHQEEASEKEGHQNQRKCQI</sequence>
<evidence type="ECO:0000313" key="2">
    <source>
        <dbReference type="EMBL" id="ORD92988.1"/>
    </source>
</evidence>
<evidence type="ECO:0000256" key="1">
    <source>
        <dbReference type="SAM" id="MobiDB-lite"/>
    </source>
</evidence>
<protein>
    <submittedName>
        <fullName evidence="2">Uncharacterized protein</fullName>
    </submittedName>
</protein>
<dbReference type="VEuPathDB" id="MicrosporidiaDB:ECANGB1_2011"/>
<reference evidence="2 3" key="1">
    <citation type="journal article" date="2017" name="Environ. Microbiol.">
        <title>Decay of the glycolytic pathway and adaptation to intranuclear parasitism within Enterocytozoonidae microsporidia.</title>
        <authorList>
            <person name="Wiredu Boakye D."/>
            <person name="Jaroenlak P."/>
            <person name="Prachumwat A."/>
            <person name="Williams T.A."/>
            <person name="Bateman K.S."/>
            <person name="Itsathitphaisarn O."/>
            <person name="Sritunyalucksana K."/>
            <person name="Paszkiewicz K.H."/>
            <person name="Moore K.A."/>
            <person name="Stentiford G.D."/>
            <person name="Williams B.A."/>
        </authorList>
    </citation>
    <scope>NUCLEOTIDE SEQUENCE [LARGE SCALE GENOMIC DNA]</scope>
    <source>
        <strain evidence="2 3">GB1</strain>
    </source>
</reference>
<dbReference type="EMBL" id="LWDP01000317">
    <property type="protein sequence ID" value="ORD92988.1"/>
    <property type="molecule type" value="Genomic_DNA"/>
</dbReference>
<name>A0A1Y1S3T9_9MICR</name>
<comment type="caution">
    <text evidence="2">The sequence shown here is derived from an EMBL/GenBank/DDBJ whole genome shotgun (WGS) entry which is preliminary data.</text>
</comment>
<dbReference type="AlphaFoldDB" id="A0A1Y1S3T9"/>
<gene>
    <name evidence="2" type="ORF">ECANGB1_2011</name>
</gene>
<feature type="region of interest" description="Disordered" evidence="1">
    <location>
        <begin position="20"/>
        <end position="39"/>
    </location>
</feature>
<keyword evidence="3" id="KW-1185">Reference proteome</keyword>
<accession>A0A1Y1S3T9</accession>
<feature type="compositionally biased region" description="Basic and acidic residues" evidence="1">
    <location>
        <begin position="20"/>
        <end position="30"/>
    </location>
</feature>
<proteinExistence type="predicted"/>
<dbReference type="Proteomes" id="UP000192639">
    <property type="component" value="Unassembled WGS sequence"/>
</dbReference>